<accession>A0ABS8STR0</accession>
<reference evidence="2 3" key="1">
    <citation type="journal article" date="2021" name="BMC Genomics">
        <title>Datura genome reveals duplications of psychoactive alkaloid biosynthetic genes and high mutation rate following tissue culture.</title>
        <authorList>
            <person name="Rajewski A."/>
            <person name="Carter-House D."/>
            <person name="Stajich J."/>
            <person name="Litt A."/>
        </authorList>
    </citation>
    <scope>NUCLEOTIDE SEQUENCE [LARGE SCALE GENOMIC DNA]</scope>
    <source>
        <strain evidence="2">AR-01</strain>
    </source>
</reference>
<evidence type="ECO:0000313" key="2">
    <source>
        <dbReference type="EMBL" id="MCD7461762.1"/>
    </source>
</evidence>
<proteinExistence type="predicted"/>
<dbReference type="EMBL" id="JACEIK010000752">
    <property type="protein sequence ID" value="MCD7461762.1"/>
    <property type="molecule type" value="Genomic_DNA"/>
</dbReference>
<organism evidence="2 3">
    <name type="scientific">Datura stramonium</name>
    <name type="common">Jimsonweed</name>
    <name type="synonym">Common thornapple</name>
    <dbReference type="NCBI Taxonomy" id="4076"/>
    <lineage>
        <taxon>Eukaryota</taxon>
        <taxon>Viridiplantae</taxon>
        <taxon>Streptophyta</taxon>
        <taxon>Embryophyta</taxon>
        <taxon>Tracheophyta</taxon>
        <taxon>Spermatophyta</taxon>
        <taxon>Magnoliopsida</taxon>
        <taxon>eudicotyledons</taxon>
        <taxon>Gunneridae</taxon>
        <taxon>Pentapetalae</taxon>
        <taxon>asterids</taxon>
        <taxon>lamiids</taxon>
        <taxon>Solanales</taxon>
        <taxon>Solanaceae</taxon>
        <taxon>Solanoideae</taxon>
        <taxon>Datureae</taxon>
        <taxon>Datura</taxon>
    </lineage>
</organism>
<comment type="caution">
    <text evidence="2">The sequence shown here is derived from an EMBL/GenBank/DDBJ whole genome shotgun (WGS) entry which is preliminary data.</text>
</comment>
<evidence type="ECO:0000313" key="3">
    <source>
        <dbReference type="Proteomes" id="UP000823775"/>
    </source>
</evidence>
<gene>
    <name evidence="2" type="ORF">HAX54_047047</name>
</gene>
<evidence type="ECO:0000256" key="1">
    <source>
        <dbReference type="SAM" id="MobiDB-lite"/>
    </source>
</evidence>
<dbReference type="Proteomes" id="UP000823775">
    <property type="component" value="Unassembled WGS sequence"/>
</dbReference>
<sequence>MWQDSIGGPSRYGTTYGMPQRIFREFHSGLQGIGSSHDDGLMHQETILVMEQKIVELSSQNEASQARKRRRDIEYADSSNPA</sequence>
<name>A0ABS8STR0_DATST</name>
<protein>
    <submittedName>
        <fullName evidence="2">Uncharacterized protein</fullName>
    </submittedName>
</protein>
<keyword evidence="3" id="KW-1185">Reference proteome</keyword>
<feature type="region of interest" description="Disordered" evidence="1">
    <location>
        <begin position="59"/>
        <end position="82"/>
    </location>
</feature>